<evidence type="ECO:0000256" key="1">
    <source>
        <dbReference type="ARBA" id="ARBA00001863"/>
    </source>
</evidence>
<dbReference type="PROSITE" id="PS51166">
    <property type="entry name" value="CBM20"/>
    <property type="match status" value="1"/>
</dbReference>
<dbReference type="FunFam" id="2.60.40.10:FF:000552">
    <property type="entry name" value="Related to glucoamylase"/>
    <property type="match status" value="1"/>
</dbReference>
<dbReference type="GO" id="GO:0000272">
    <property type="term" value="P:polysaccharide catabolic process"/>
    <property type="evidence" value="ECO:0007669"/>
    <property type="project" value="UniProtKB-KW"/>
</dbReference>
<evidence type="ECO:0000256" key="13">
    <source>
        <dbReference type="SAM" id="SignalP"/>
    </source>
</evidence>
<evidence type="ECO:0000256" key="9">
    <source>
        <dbReference type="PIRNR" id="PIRNR001031"/>
    </source>
</evidence>
<feature type="active site" description="Proton donor" evidence="10">
    <location>
        <position position="209"/>
    </location>
</feature>
<evidence type="ECO:0000256" key="12">
    <source>
        <dbReference type="SAM" id="MobiDB-lite"/>
    </source>
</evidence>
<dbReference type="STRING" id="404692.A0A0J6XZ06"/>
<dbReference type="InterPro" id="IPR000165">
    <property type="entry name" value="Glucoamylase"/>
</dbReference>
<dbReference type="AlphaFoldDB" id="A0A0J6XZ06"/>
<dbReference type="EC" id="3.2.1.3" evidence="9"/>
<dbReference type="InterPro" id="IPR013783">
    <property type="entry name" value="Ig-like_fold"/>
</dbReference>
<dbReference type="Pfam" id="PF00686">
    <property type="entry name" value="CBM_20"/>
    <property type="match status" value="1"/>
</dbReference>
<dbReference type="GO" id="GO:2001070">
    <property type="term" value="F:starch binding"/>
    <property type="evidence" value="ECO:0007669"/>
    <property type="project" value="InterPro"/>
</dbReference>
<comment type="similarity">
    <text evidence="2 9">Belongs to the glycosyl hydrolase 15 family.</text>
</comment>
<dbReference type="GO" id="GO:0000324">
    <property type="term" value="C:fungal-type vacuole"/>
    <property type="evidence" value="ECO:0007669"/>
    <property type="project" value="TreeGrafter"/>
</dbReference>
<keyword evidence="5" id="KW-0325">Glycoprotein</keyword>
<dbReference type="InterPro" id="IPR011613">
    <property type="entry name" value="GH15-like"/>
</dbReference>
<feature type="chain" id="PRO_5005285005" description="Glucoamylase" evidence="13">
    <location>
        <begin position="18"/>
        <end position="628"/>
    </location>
</feature>
<evidence type="ECO:0000313" key="16">
    <source>
        <dbReference type="Proteomes" id="UP000054565"/>
    </source>
</evidence>
<dbReference type="SMR" id="A0A0J6XZ06"/>
<dbReference type="Gene3D" id="2.60.40.10">
    <property type="entry name" value="Immunoglobulins"/>
    <property type="match status" value="1"/>
</dbReference>
<dbReference type="Gene3D" id="1.50.10.10">
    <property type="match status" value="1"/>
</dbReference>
<evidence type="ECO:0000256" key="10">
    <source>
        <dbReference type="PIRSR" id="PIRSR001031-1"/>
    </source>
</evidence>
<evidence type="ECO:0000256" key="6">
    <source>
        <dbReference type="ARBA" id="ARBA00023277"/>
    </source>
</evidence>
<feature type="binding site" evidence="11">
    <location>
        <position position="150"/>
    </location>
    <ligand>
        <name>substrate</name>
    </ligand>
</feature>
<sequence length="628" mass="68755">MMLSILRALYAVPLVYSLVSGSEAKFALRQEETLEQWLETESSYALQSILDNIGDDGAKVQGAHAGIVVASPSRADPDYFYTWTRDAALVFKHLIDAFVAGNHDSQDRIHEYITAQSYLQTVSNPSGTLSTGGLGEPKFHVDQSAFTGSWGRPQADGPALRATAMITYAKWLIANGHEDAAKSIVWPVVQNDLSYVGQFWNSTGFDLWEEVQGSSFFTAIAQHRALAEGNNLARQLGTDCPHCESQAPQILCFLQSFWTGSNIIANFGGDRSGLDANSLLGIIHNFDPEADCDDNTFQPCSSRALANHKKVTDSFREIYPINSGMEGDQAVAVGRYAEDVYYGGQPWYLATFASAELLYDAIYQWNHTGKITITDVSLPFFQSIYKSAQVGTYSSSTNVFSEIIANVGSYADGYLNVARKYTPCSGALAEQFSRNDGTPLSASDLTWSYAALLTAKERRESVVPGSWGQKSAHDVPPTCLATSAAGSYQTATITGWPSTLTPTPTPTNPAPCPTPSSVKITFQSVTDTKWGENIFLVGSIPELGSWEPSAAKQLKADKYEASCPLWSIQIDLAAGKKFDYRYIRKSDDGRVVWESDPNRSYTVPKNLEYQRRPSSSPAIQQRAKLPPH</sequence>
<feature type="signal peptide" evidence="13">
    <location>
        <begin position="1"/>
        <end position="17"/>
    </location>
</feature>
<evidence type="ECO:0000256" key="11">
    <source>
        <dbReference type="PIRSR" id="PIRSR001031-2"/>
    </source>
</evidence>
<keyword evidence="3 13" id="KW-0732">Signal</keyword>
<dbReference type="InterPro" id="IPR013784">
    <property type="entry name" value="Carb-bd-like_fold"/>
</dbReference>
<proteinExistence type="inferred from homology"/>
<comment type="catalytic activity">
    <reaction evidence="1 9">
        <text>Hydrolysis of terminal (1-&gt;4)-linked alpha-D-glucose residues successively from non-reducing ends of the chains with release of beta-D-glucose.</text>
        <dbReference type="EC" id="3.2.1.3"/>
    </reaction>
</comment>
<feature type="region of interest" description="Disordered" evidence="12">
    <location>
        <begin position="604"/>
        <end position="628"/>
    </location>
</feature>
<dbReference type="PROSITE" id="PS00820">
    <property type="entry name" value="GLUCOAMYLASE"/>
    <property type="match status" value="1"/>
</dbReference>
<evidence type="ECO:0000256" key="8">
    <source>
        <dbReference type="ARBA" id="ARBA00023326"/>
    </source>
</evidence>
<gene>
    <name evidence="15" type="ORF">CIRG_01665</name>
</gene>
<evidence type="ECO:0000256" key="7">
    <source>
        <dbReference type="ARBA" id="ARBA00023295"/>
    </source>
</evidence>
<keyword evidence="6 9" id="KW-0119">Carbohydrate metabolism</keyword>
<evidence type="ECO:0000256" key="4">
    <source>
        <dbReference type="ARBA" id="ARBA00022801"/>
    </source>
</evidence>
<dbReference type="CDD" id="cd05811">
    <property type="entry name" value="CBM20_glucoamylase"/>
    <property type="match status" value="1"/>
</dbReference>
<dbReference type="EMBL" id="DS028093">
    <property type="protein sequence ID" value="KMP01526.1"/>
    <property type="molecule type" value="Genomic_DNA"/>
</dbReference>
<reference evidence="16" key="1">
    <citation type="journal article" date="2010" name="Genome Res.">
        <title>Population genomic sequencing of Coccidioides fungi reveals recent hybridization and transposon control.</title>
        <authorList>
            <person name="Neafsey D.E."/>
            <person name="Barker B.M."/>
            <person name="Sharpton T.J."/>
            <person name="Stajich J.E."/>
            <person name="Park D.J."/>
            <person name="Whiston E."/>
            <person name="Hung C.-Y."/>
            <person name="McMahan C."/>
            <person name="White J."/>
            <person name="Sykes S."/>
            <person name="Heiman D."/>
            <person name="Young S."/>
            <person name="Zeng Q."/>
            <person name="Abouelleil A."/>
            <person name="Aftuck L."/>
            <person name="Bessette D."/>
            <person name="Brown A."/>
            <person name="FitzGerald M."/>
            <person name="Lui A."/>
            <person name="Macdonald J.P."/>
            <person name="Priest M."/>
            <person name="Orbach M.J."/>
            <person name="Galgiani J.N."/>
            <person name="Kirkland T.N."/>
            <person name="Cole G.T."/>
            <person name="Birren B.W."/>
            <person name="Henn M.R."/>
            <person name="Taylor J.W."/>
            <person name="Rounsley S.D."/>
        </authorList>
    </citation>
    <scope>NUCLEOTIDE SEQUENCE [LARGE SCALE GENOMIC DNA]</scope>
    <source>
        <strain evidence="16">RMSCC 2394</strain>
    </source>
</reference>
<dbReference type="InterPro" id="IPR008928">
    <property type="entry name" value="6-hairpin_glycosidase_sf"/>
</dbReference>
<dbReference type="InterPro" id="IPR034836">
    <property type="entry name" value="CBM20_glucoamylase"/>
</dbReference>
<evidence type="ECO:0000256" key="2">
    <source>
        <dbReference type="ARBA" id="ARBA00006188"/>
    </source>
</evidence>
<dbReference type="FunFam" id="1.50.10.10:FF:000018">
    <property type="entry name" value="Glucoamylase"/>
    <property type="match status" value="1"/>
</dbReference>
<dbReference type="InterPro" id="IPR008291">
    <property type="entry name" value="Glucoamylase_SBD"/>
</dbReference>
<evidence type="ECO:0000256" key="3">
    <source>
        <dbReference type="ARBA" id="ARBA00022729"/>
    </source>
</evidence>
<dbReference type="PRINTS" id="PR00736">
    <property type="entry name" value="GLHYDRLASE15"/>
</dbReference>
<organism evidence="15 16">
    <name type="scientific">Coccidioides immitis RMSCC 2394</name>
    <dbReference type="NCBI Taxonomy" id="404692"/>
    <lineage>
        <taxon>Eukaryota</taxon>
        <taxon>Fungi</taxon>
        <taxon>Dikarya</taxon>
        <taxon>Ascomycota</taxon>
        <taxon>Pezizomycotina</taxon>
        <taxon>Eurotiomycetes</taxon>
        <taxon>Eurotiomycetidae</taxon>
        <taxon>Onygenales</taxon>
        <taxon>Onygenaceae</taxon>
        <taxon>Coccidioides</taxon>
    </lineage>
</organism>
<dbReference type="SUPFAM" id="SSF49452">
    <property type="entry name" value="Starch-binding domain-like"/>
    <property type="match status" value="1"/>
</dbReference>
<keyword evidence="4 9" id="KW-0378">Hydrolase</keyword>
<dbReference type="Pfam" id="PF00723">
    <property type="entry name" value="Glyco_hydro_15"/>
    <property type="match status" value="1"/>
</dbReference>
<dbReference type="PIRSF" id="PIRSF001031">
    <property type="entry name" value="Glu-a-glcsd_SBD"/>
    <property type="match status" value="1"/>
</dbReference>
<dbReference type="InterPro" id="IPR012341">
    <property type="entry name" value="6hp_glycosidase-like_sf"/>
</dbReference>
<feature type="active site" description="Proton acceptor" evidence="10">
    <location>
        <position position="206"/>
    </location>
</feature>
<dbReference type="SMART" id="SM01065">
    <property type="entry name" value="CBM_2"/>
    <property type="match status" value="1"/>
</dbReference>
<keyword evidence="8 9" id="KW-0624">Polysaccharide degradation</keyword>
<dbReference type="OrthoDB" id="6123450at2759"/>
<feature type="compositionally biased region" description="Pro residues" evidence="12">
    <location>
        <begin position="503"/>
        <end position="514"/>
    </location>
</feature>
<feature type="domain" description="CBM20" evidence="14">
    <location>
        <begin position="512"/>
        <end position="621"/>
    </location>
</feature>
<evidence type="ECO:0000256" key="5">
    <source>
        <dbReference type="ARBA" id="ARBA00023180"/>
    </source>
</evidence>
<dbReference type="InterPro" id="IPR046966">
    <property type="entry name" value="Glucoamylase_active_site"/>
</dbReference>
<dbReference type="PANTHER" id="PTHR31616:SF12">
    <property type="entry name" value="GLUCOAMYLASE"/>
    <property type="match status" value="1"/>
</dbReference>
<accession>A0A0J6XZ06</accession>
<protein>
    <recommendedName>
        <fullName evidence="9">Glucoamylase</fullName>
        <ecNumber evidence="9">3.2.1.3</ecNumber>
    </recommendedName>
    <alternativeName>
        <fullName evidence="9">1,4-alpha-D-glucan glucohydrolase</fullName>
    </alternativeName>
    <alternativeName>
        <fullName evidence="9">Glucan 1,4-alpha-glucosidase</fullName>
    </alternativeName>
</protein>
<dbReference type="Proteomes" id="UP000054565">
    <property type="component" value="Unassembled WGS sequence"/>
</dbReference>
<evidence type="ECO:0000313" key="15">
    <source>
        <dbReference type="EMBL" id="KMP01526.1"/>
    </source>
</evidence>
<dbReference type="InterPro" id="IPR002044">
    <property type="entry name" value="CBM20"/>
</dbReference>
<name>A0A0J6XZ06_COCIT</name>
<dbReference type="PANTHER" id="PTHR31616">
    <property type="entry name" value="TREHALASE"/>
    <property type="match status" value="1"/>
</dbReference>
<dbReference type="GO" id="GO:0004339">
    <property type="term" value="F:glucan 1,4-alpha-glucosidase activity"/>
    <property type="evidence" value="ECO:0007669"/>
    <property type="project" value="UniProtKB-EC"/>
</dbReference>
<dbReference type="SUPFAM" id="SSF48208">
    <property type="entry name" value="Six-hairpin glycosidases"/>
    <property type="match status" value="1"/>
</dbReference>
<keyword evidence="7 9" id="KW-0326">Glycosidase</keyword>
<evidence type="ECO:0000259" key="14">
    <source>
        <dbReference type="PROSITE" id="PS51166"/>
    </source>
</evidence>
<feature type="region of interest" description="Disordered" evidence="12">
    <location>
        <begin position="495"/>
        <end position="515"/>
    </location>
</feature>